<sequence>MPQNINTNLFDLFDMKTFLNLIALVFFTASFGQCPEGDVVLFGQPAVDNFEVQYPNCQAIEGFLIIQGNDIVDLSPLSQINAVGSLLINDTSLSNMQGLDAITITGLSEQDAFIVIDNNPMFQDILFLNNYTVNVPVVFLVRDMPALTSLEGAGNITEFITLYLENNDQLSDLNGLNENLNIIGGLVQDPVLYIREHASLSDISRLNTAQLNNSLTAEIINNTQLAVCENDLVCSLIENNAILIENNALGCNSNAEVEIACESLSLGEVEEELFKIYPNPVSGILFVDGLNNENFESLKIYSSTGEKILETNTHKLDLTAFQTGVYFIKITTKQGSLTKLVIKA</sequence>
<comment type="caution">
    <text evidence="3">The sequence shown here is derived from an EMBL/GenBank/DDBJ whole genome shotgun (WGS) entry which is preliminary data.</text>
</comment>
<dbReference type="EMBL" id="BAABCB010000002">
    <property type="protein sequence ID" value="GAA4240026.1"/>
    <property type="molecule type" value="Genomic_DNA"/>
</dbReference>
<dbReference type="Pfam" id="PF18962">
    <property type="entry name" value="Por_Secre_tail"/>
    <property type="match status" value="1"/>
</dbReference>
<dbReference type="Proteomes" id="UP001501682">
    <property type="component" value="Unassembled WGS sequence"/>
</dbReference>
<keyword evidence="1" id="KW-0732">Signal</keyword>
<proteinExistence type="predicted"/>
<organism evidence="3 4">
    <name type="scientific">Winogradskyella damuponensis</name>
    <dbReference type="NCBI Taxonomy" id="943939"/>
    <lineage>
        <taxon>Bacteria</taxon>
        <taxon>Pseudomonadati</taxon>
        <taxon>Bacteroidota</taxon>
        <taxon>Flavobacteriia</taxon>
        <taxon>Flavobacteriales</taxon>
        <taxon>Flavobacteriaceae</taxon>
        <taxon>Winogradskyella</taxon>
    </lineage>
</organism>
<evidence type="ECO:0000313" key="4">
    <source>
        <dbReference type="Proteomes" id="UP001501682"/>
    </source>
</evidence>
<protein>
    <recommendedName>
        <fullName evidence="2">Secretion system C-terminal sorting domain-containing protein</fullName>
    </recommendedName>
</protein>
<evidence type="ECO:0000313" key="3">
    <source>
        <dbReference type="EMBL" id="GAA4240026.1"/>
    </source>
</evidence>
<dbReference type="Gene3D" id="3.80.20.20">
    <property type="entry name" value="Receptor L-domain"/>
    <property type="match status" value="1"/>
</dbReference>
<gene>
    <name evidence="3" type="ORF">GCM10022292_00790</name>
</gene>
<keyword evidence="4" id="KW-1185">Reference proteome</keyword>
<dbReference type="InterPro" id="IPR036941">
    <property type="entry name" value="Rcpt_L-dom_sf"/>
</dbReference>
<dbReference type="InterPro" id="IPR026444">
    <property type="entry name" value="Secre_tail"/>
</dbReference>
<accession>A0ABP8CJJ5</accession>
<dbReference type="SUPFAM" id="SSF52058">
    <property type="entry name" value="L domain-like"/>
    <property type="match status" value="1"/>
</dbReference>
<name>A0ABP8CJJ5_9FLAO</name>
<reference evidence="4" key="1">
    <citation type="journal article" date="2019" name="Int. J. Syst. Evol. Microbiol.">
        <title>The Global Catalogue of Microorganisms (GCM) 10K type strain sequencing project: providing services to taxonomists for standard genome sequencing and annotation.</title>
        <authorList>
            <consortium name="The Broad Institute Genomics Platform"/>
            <consortium name="The Broad Institute Genome Sequencing Center for Infectious Disease"/>
            <person name="Wu L."/>
            <person name="Ma J."/>
        </authorList>
    </citation>
    <scope>NUCLEOTIDE SEQUENCE [LARGE SCALE GENOMIC DNA]</scope>
    <source>
        <strain evidence="4">JCM 17633</strain>
    </source>
</reference>
<feature type="domain" description="Secretion system C-terminal sorting" evidence="2">
    <location>
        <begin position="276"/>
        <end position="342"/>
    </location>
</feature>
<evidence type="ECO:0000259" key="2">
    <source>
        <dbReference type="Pfam" id="PF18962"/>
    </source>
</evidence>
<dbReference type="NCBIfam" id="TIGR04183">
    <property type="entry name" value="Por_Secre_tail"/>
    <property type="match status" value="1"/>
</dbReference>
<evidence type="ECO:0000256" key="1">
    <source>
        <dbReference type="ARBA" id="ARBA00022729"/>
    </source>
</evidence>